<dbReference type="Proteomes" id="UP000676853">
    <property type="component" value="Unassembled WGS sequence"/>
</dbReference>
<proteinExistence type="predicted"/>
<organism evidence="1 2">
    <name type="scientific">Tsukamurella paurometabola</name>
    <name type="common">Corynebacterium paurometabolum</name>
    <dbReference type="NCBI Taxonomy" id="2061"/>
    <lineage>
        <taxon>Bacteria</taxon>
        <taxon>Bacillati</taxon>
        <taxon>Actinomycetota</taxon>
        <taxon>Actinomycetes</taxon>
        <taxon>Mycobacteriales</taxon>
        <taxon>Tsukamurellaceae</taxon>
        <taxon>Tsukamurella</taxon>
    </lineage>
</organism>
<dbReference type="EMBL" id="JAGXOE010000088">
    <property type="protein sequence ID" value="MBS4103896.1"/>
    <property type="molecule type" value="Genomic_DNA"/>
</dbReference>
<comment type="caution">
    <text evidence="1">The sequence shown here is derived from an EMBL/GenBank/DDBJ whole genome shotgun (WGS) entry which is preliminary data.</text>
</comment>
<evidence type="ECO:0000313" key="2">
    <source>
        <dbReference type="Proteomes" id="UP000676853"/>
    </source>
</evidence>
<name>A0ABS5NHZ3_TSUPA</name>
<protein>
    <submittedName>
        <fullName evidence="1">Uncharacterized protein</fullName>
    </submittedName>
</protein>
<evidence type="ECO:0000313" key="1">
    <source>
        <dbReference type="EMBL" id="MBS4103896.1"/>
    </source>
</evidence>
<keyword evidence="2" id="KW-1185">Reference proteome</keyword>
<dbReference type="RefSeq" id="WP_212555071.1">
    <property type="nucleotide sequence ID" value="NZ_JAGXOE010000088.1"/>
</dbReference>
<sequence length="266" mass="28206">MTSTDTGITVDLGGDALDPQAVADAIEQVTALVSSIRGAEDARMTLTDLHGGSAHITMAVAGSSLDLVHDGIEELRVAPVLPQAWGRATLKAVVGLAKVSRLRGVEDISLRIGDAVSVIDAAIRENAEKALTPSSRSLGSVRGQLYRYTNDTGRSRHYRSAALRRAGTDQSIELKFAPEAAGEIRALLDREVEVWGEIARDATGEIAHLSVEGLEAVDDKGAAMTIADGRGLLGEDWLGGADPAEWVRAYRDGQGQEVEDDPWLTS</sequence>
<reference evidence="1 2" key="1">
    <citation type="submission" date="2021-04" db="EMBL/GenBank/DDBJ databases">
        <title>Whole genome sequence analysis of a thiophenic sulfur metabolizing bacteria.</title>
        <authorList>
            <person name="Akhtar N."/>
            <person name="Akram J."/>
            <person name="Aslam A."/>
        </authorList>
    </citation>
    <scope>NUCLEOTIDE SEQUENCE [LARGE SCALE GENOMIC DNA]</scope>
    <source>
        <strain evidence="1 2">3OW</strain>
    </source>
</reference>
<gene>
    <name evidence="1" type="ORF">KFZ73_21960</name>
</gene>
<accession>A0ABS5NHZ3</accession>